<comment type="caution">
    <text evidence="2">The sequence shown here is derived from an EMBL/GenBank/DDBJ whole genome shotgun (WGS) entry which is preliminary data.</text>
</comment>
<organism evidence="2 3">
    <name type="scientific">Candidatus Jidaibacter acanthamoebae</name>
    <dbReference type="NCBI Taxonomy" id="86105"/>
    <lineage>
        <taxon>Bacteria</taxon>
        <taxon>Pseudomonadati</taxon>
        <taxon>Pseudomonadota</taxon>
        <taxon>Alphaproteobacteria</taxon>
        <taxon>Rickettsiales</taxon>
        <taxon>Candidatus Midichloriaceae</taxon>
        <taxon>Candidatus Jidaibacter</taxon>
    </lineage>
</organism>
<feature type="transmembrane region" description="Helical" evidence="1">
    <location>
        <begin position="12"/>
        <end position="33"/>
    </location>
</feature>
<sequence>MIAKNLFMQNLIYIIIAASILILFLIIVISILISKSEQKKVNKLVEEIVNESPFRKSDPKAIRPHNEPLARNKLAEKLKQEEMESAVSIYNPKGLDKQFEDAKIVGLAEPKGFWSRFIMGQKMSYIMARLQFQNNSPNNGFWTNLIKAQSASQGKSQGRGR</sequence>
<dbReference type="Proteomes" id="UP000031258">
    <property type="component" value="Unassembled WGS sequence"/>
</dbReference>
<name>A0A0C1MZN7_9RICK</name>
<accession>A0A0C1MZN7</accession>
<evidence type="ECO:0000313" key="2">
    <source>
        <dbReference type="EMBL" id="KIE05531.1"/>
    </source>
</evidence>
<dbReference type="EMBL" id="JSWE01000092">
    <property type="protein sequence ID" value="KIE05531.1"/>
    <property type="molecule type" value="Genomic_DNA"/>
</dbReference>
<keyword evidence="1" id="KW-0472">Membrane</keyword>
<reference evidence="2 3" key="1">
    <citation type="submission" date="2014-11" db="EMBL/GenBank/DDBJ databases">
        <title>A Rickettsiales Symbiont of Amoebae With Ancient Features.</title>
        <authorList>
            <person name="Schulz F."/>
            <person name="Martijn J."/>
            <person name="Wascher F."/>
            <person name="Kostanjsek R."/>
            <person name="Ettema T.J."/>
            <person name="Horn M."/>
        </authorList>
    </citation>
    <scope>NUCLEOTIDE SEQUENCE [LARGE SCALE GENOMIC DNA]</scope>
    <source>
        <strain evidence="2 3">UWC36</strain>
    </source>
</reference>
<proteinExistence type="predicted"/>
<dbReference type="AlphaFoldDB" id="A0A0C1MZN7"/>
<keyword evidence="1" id="KW-1133">Transmembrane helix</keyword>
<protein>
    <submittedName>
        <fullName evidence="2">Uncharacterized protein</fullName>
    </submittedName>
</protein>
<evidence type="ECO:0000256" key="1">
    <source>
        <dbReference type="SAM" id="Phobius"/>
    </source>
</evidence>
<dbReference type="STRING" id="86105.NF27_DP00750"/>
<evidence type="ECO:0000313" key="3">
    <source>
        <dbReference type="Proteomes" id="UP000031258"/>
    </source>
</evidence>
<gene>
    <name evidence="2" type="ORF">NF27_DP00750</name>
</gene>
<keyword evidence="1" id="KW-0812">Transmembrane</keyword>
<keyword evidence="3" id="KW-1185">Reference proteome</keyword>